<keyword evidence="2" id="KW-1185">Reference proteome</keyword>
<accession>A0A239JV89</accession>
<name>A0A239JV89_9ACTN</name>
<reference evidence="1 2" key="1">
    <citation type="submission" date="2017-06" db="EMBL/GenBank/DDBJ databases">
        <authorList>
            <person name="Kim H.J."/>
            <person name="Triplett B.A."/>
        </authorList>
    </citation>
    <scope>NUCLEOTIDE SEQUENCE [LARGE SCALE GENOMIC DNA]</scope>
    <source>
        <strain evidence="1 2">DSM 43151</strain>
    </source>
</reference>
<evidence type="ECO:0008006" key="3">
    <source>
        <dbReference type="Google" id="ProtNLM"/>
    </source>
</evidence>
<organism evidence="1 2">
    <name type="scientific">Actinoplanes regularis</name>
    <dbReference type="NCBI Taxonomy" id="52697"/>
    <lineage>
        <taxon>Bacteria</taxon>
        <taxon>Bacillati</taxon>
        <taxon>Actinomycetota</taxon>
        <taxon>Actinomycetes</taxon>
        <taxon>Micromonosporales</taxon>
        <taxon>Micromonosporaceae</taxon>
        <taxon>Actinoplanes</taxon>
    </lineage>
</organism>
<gene>
    <name evidence="1" type="ORF">SAMN06264365_1397</name>
</gene>
<sequence length="152" mass="17279">MHLAHYLGLLHRAQLNLADAFRQVAAAHGDEPDLEHLCEQQARVCDRHAERLEPFARRYSEQVPDEPDRLHSELFRGTRTGGLGLLRDLQDLYLMAAECDICWAIVGQAANGARDRDLLEVVTRCETETAVQLKWLRTRMRQAAPQALVVAR</sequence>
<proteinExistence type="predicted"/>
<protein>
    <recommendedName>
        <fullName evidence="3">Ferritin-like metal-binding protein YciE</fullName>
    </recommendedName>
</protein>
<dbReference type="AlphaFoldDB" id="A0A239JV89"/>
<dbReference type="EMBL" id="FZNR01000039">
    <property type="protein sequence ID" value="SNT09827.1"/>
    <property type="molecule type" value="Genomic_DNA"/>
</dbReference>
<evidence type="ECO:0000313" key="2">
    <source>
        <dbReference type="Proteomes" id="UP000198415"/>
    </source>
</evidence>
<dbReference type="Proteomes" id="UP000198415">
    <property type="component" value="Unassembled WGS sequence"/>
</dbReference>
<evidence type="ECO:0000313" key="1">
    <source>
        <dbReference type="EMBL" id="SNT09827.1"/>
    </source>
</evidence>
<dbReference type="OrthoDB" id="669978at2"/>
<dbReference type="RefSeq" id="WP_089299117.1">
    <property type="nucleotide sequence ID" value="NZ_BOMU01000131.1"/>
</dbReference>